<keyword evidence="5" id="KW-0547">Nucleotide-binding</keyword>
<evidence type="ECO:0000256" key="7">
    <source>
        <dbReference type="ARBA" id="ARBA00023134"/>
    </source>
</evidence>
<dbReference type="GO" id="GO:0005886">
    <property type="term" value="C:plasma membrane"/>
    <property type="evidence" value="ECO:0007669"/>
    <property type="project" value="UniProtKB-SubCell"/>
</dbReference>
<dbReference type="InterPro" id="IPR036225">
    <property type="entry name" value="SRP/SRP_N"/>
</dbReference>
<evidence type="ECO:0000259" key="11">
    <source>
        <dbReference type="PROSITE" id="PS00300"/>
    </source>
</evidence>
<dbReference type="SMART" id="SM00962">
    <property type="entry name" value="SRP54"/>
    <property type="match status" value="1"/>
</dbReference>
<keyword evidence="13" id="KW-1185">Reference proteome</keyword>
<dbReference type="STRING" id="515618.RIEPE_0011"/>
<dbReference type="Pfam" id="PF00448">
    <property type="entry name" value="SRP54"/>
    <property type="match status" value="1"/>
</dbReference>
<dbReference type="Gene3D" id="1.20.120.140">
    <property type="entry name" value="Signal recognition particle SRP54, nucleotide-binding domain"/>
    <property type="match status" value="1"/>
</dbReference>
<dbReference type="AlphaFoldDB" id="D4G7I5"/>
<dbReference type="InterPro" id="IPR000897">
    <property type="entry name" value="SRP54_GTPase_dom"/>
</dbReference>
<evidence type="ECO:0000256" key="8">
    <source>
        <dbReference type="ARBA" id="ARBA00023136"/>
    </source>
</evidence>
<evidence type="ECO:0000256" key="3">
    <source>
        <dbReference type="ARBA" id="ARBA00022475"/>
    </source>
</evidence>
<dbReference type="SUPFAM" id="SSF52540">
    <property type="entry name" value="P-loop containing nucleoside triphosphate hydrolases"/>
    <property type="match status" value="1"/>
</dbReference>
<dbReference type="PANTHER" id="PTHR43134:SF1">
    <property type="entry name" value="SIGNAL RECOGNITION PARTICLE RECEPTOR SUBUNIT ALPHA"/>
    <property type="match status" value="1"/>
</dbReference>
<dbReference type="PANTHER" id="PTHR43134">
    <property type="entry name" value="SIGNAL RECOGNITION PARTICLE RECEPTOR SUBUNIT ALPHA"/>
    <property type="match status" value="1"/>
</dbReference>
<dbReference type="InterPro" id="IPR004390">
    <property type="entry name" value="SR_rcpt_FtsY"/>
</dbReference>
<dbReference type="KEGG" id="rip:RIEPE_0011"/>
<keyword evidence="4" id="KW-0963">Cytoplasm</keyword>
<dbReference type="HOGENOM" id="CLU_009301_3_0_6"/>
<dbReference type="Proteomes" id="UP000001700">
    <property type="component" value="Chromosome"/>
</dbReference>
<evidence type="ECO:0000256" key="6">
    <source>
        <dbReference type="ARBA" id="ARBA00022801"/>
    </source>
</evidence>
<evidence type="ECO:0000256" key="4">
    <source>
        <dbReference type="ARBA" id="ARBA00022490"/>
    </source>
</evidence>
<organism evidence="12 13">
    <name type="scientific">Riesia pediculicola (strain USDA)</name>
    <dbReference type="NCBI Taxonomy" id="515618"/>
    <lineage>
        <taxon>Bacteria</taxon>
        <taxon>Pseudomonadati</taxon>
        <taxon>Pseudomonadota</taxon>
        <taxon>Gammaproteobacteria</taxon>
        <taxon>Enterobacterales</taxon>
        <taxon>Enterobacteriaceae</taxon>
        <taxon>Candidatus Riesia</taxon>
    </lineage>
</organism>
<dbReference type="GO" id="GO:0005737">
    <property type="term" value="C:cytoplasm"/>
    <property type="evidence" value="ECO:0007669"/>
    <property type="project" value="UniProtKB-ARBA"/>
</dbReference>
<keyword evidence="8" id="KW-0472">Membrane</keyword>
<comment type="similarity">
    <text evidence="2">Belongs to the GTP-binding SRP family.</text>
</comment>
<dbReference type="Pfam" id="PF02881">
    <property type="entry name" value="SRP54_N"/>
    <property type="match status" value="1"/>
</dbReference>
<dbReference type="PROSITE" id="PS00300">
    <property type="entry name" value="SRP54"/>
    <property type="match status" value="1"/>
</dbReference>
<keyword evidence="3" id="KW-1003">Cell membrane</keyword>
<dbReference type="SMART" id="SM00963">
    <property type="entry name" value="SRP54_N"/>
    <property type="match status" value="1"/>
</dbReference>
<dbReference type="InterPro" id="IPR042101">
    <property type="entry name" value="SRP54_N_sf"/>
</dbReference>
<proteinExistence type="inferred from homology"/>
<dbReference type="GO" id="GO:0005525">
    <property type="term" value="F:GTP binding"/>
    <property type="evidence" value="ECO:0007669"/>
    <property type="project" value="UniProtKB-KW"/>
</dbReference>
<evidence type="ECO:0000256" key="5">
    <source>
        <dbReference type="ARBA" id="ARBA00022741"/>
    </source>
</evidence>
<comment type="catalytic activity">
    <reaction evidence="10">
        <text>GTP + H2O = GDP + phosphate + H(+)</text>
        <dbReference type="Rhea" id="RHEA:19669"/>
        <dbReference type="ChEBI" id="CHEBI:15377"/>
        <dbReference type="ChEBI" id="CHEBI:15378"/>
        <dbReference type="ChEBI" id="CHEBI:37565"/>
        <dbReference type="ChEBI" id="CHEBI:43474"/>
        <dbReference type="ChEBI" id="CHEBI:58189"/>
        <dbReference type="EC" id="3.6.5.4"/>
    </reaction>
</comment>
<dbReference type="eggNOG" id="COG0552">
    <property type="taxonomic scope" value="Bacteria"/>
</dbReference>
<dbReference type="SUPFAM" id="SSF47364">
    <property type="entry name" value="Domain of the SRP/SRP receptor G-proteins"/>
    <property type="match status" value="1"/>
</dbReference>
<protein>
    <submittedName>
        <fullName evidence="12">Signal recognition particle-docking protein FtsY</fullName>
    </submittedName>
</protein>
<feature type="domain" description="SRP54-type proteins GTP-binding" evidence="11">
    <location>
        <begin position="281"/>
        <end position="294"/>
    </location>
</feature>
<dbReference type="EMBL" id="CP001085">
    <property type="protein sequence ID" value="ADD79694.1"/>
    <property type="molecule type" value="Genomic_DNA"/>
</dbReference>
<evidence type="ECO:0000256" key="10">
    <source>
        <dbReference type="ARBA" id="ARBA00048027"/>
    </source>
</evidence>
<keyword evidence="6" id="KW-0378">Hydrolase</keyword>
<dbReference type="InterPro" id="IPR013822">
    <property type="entry name" value="Signal_recog_particl_SRP54_hlx"/>
</dbReference>
<keyword evidence="7" id="KW-0342">GTP-binding</keyword>
<evidence type="ECO:0000313" key="12">
    <source>
        <dbReference type="EMBL" id="ADD79694.1"/>
    </source>
</evidence>
<dbReference type="RefSeq" id="WP_013087681.1">
    <property type="nucleotide sequence ID" value="NC_014109.1"/>
</dbReference>
<dbReference type="GO" id="GO:0005047">
    <property type="term" value="F:signal recognition particle binding"/>
    <property type="evidence" value="ECO:0007669"/>
    <property type="project" value="TreeGrafter"/>
</dbReference>
<dbReference type="OrthoDB" id="9804720at2"/>
<dbReference type="InterPro" id="IPR027417">
    <property type="entry name" value="P-loop_NTPase"/>
</dbReference>
<evidence type="ECO:0000256" key="2">
    <source>
        <dbReference type="ARBA" id="ARBA00008531"/>
    </source>
</evidence>
<dbReference type="Gene3D" id="3.40.50.300">
    <property type="entry name" value="P-loop containing nucleotide triphosphate hydrolases"/>
    <property type="match status" value="1"/>
</dbReference>
<dbReference type="GO" id="GO:0006614">
    <property type="term" value="P:SRP-dependent cotranslational protein targeting to membrane"/>
    <property type="evidence" value="ECO:0007669"/>
    <property type="project" value="InterPro"/>
</dbReference>
<dbReference type="GO" id="GO:0003924">
    <property type="term" value="F:GTPase activity"/>
    <property type="evidence" value="ECO:0007669"/>
    <property type="project" value="TreeGrafter"/>
</dbReference>
<sequence length="310" mass="35975">MKEKLFYQFKKKIIQVKKNLKNSFINFFKKNNEINIDFFNEVEEQLLSLDIGISTTKLIIDQIKKQINTQNFNEIDKIYSIIKRTMQDILNLSKKNCYISKKVDSLKIILFFGVNGVGKTISVFKLANTYMKKGKKTAVVCADTFRAASIEQTKILSDQYNIPIFFSKNKKDAASVVFDSIKFLKKEKSIQFIIIDTAGRLENKINLIEELRKITRVIKKLYDQPYFEKILVLDSTIGQNSIHQAKIFYNSVQPTGIFLTKLDGTARGGIIFPIINFFKIPIKYIGFGESINDIKEFNQEHFINSLFKRH</sequence>
<gene>
    <name evidence="12" type="primary">ftsY</name>
    <name evidence="12" type="ordered locus">RIEPE_0011</name>
</gene>
<name>D4G7I5_RIEPU</name>
<dbReference type="NCBIfam" id="TIGR00064">
    <property type="entry name" value="ftsY"/>
    <property type="match status" value="1"/>
</dbReference>
<keyword evidence="9" id="KW-0675">Receptor</keyword>
<evidence type="ECO:0000256" key="9">
    <source>
        <dbReference type="ARBA" id="ARBA00023170"/>
    </source>
</evidence>
<reference evidence="12" key="1">
    <citation type="submission" date="2008-05" db="EMBL/GenBank/DDBJ databases">
        <title>Genome sequence of Riesia pediculicola USDA.</title>
        <authorList>
            <person name="Kirkness E.F."/>
        </authorList>
    </citation>
    <scope>NUCLEOTIDE SEQUENCE [LARGE SCALE GENOMIC DNA]</scope>
    <source>
        <strain evidence="12">USDA</strain>
    </source>
</reference>
<accession>D4G7I5</accession>
<evidence type="ECO:0000256" key="1">
    <source>
        <dbReference type="ARBA" id="ARBA00004413"/>
    </source>
</evidence>
<comment type="subcellular location">
    <subcellularLocation>
        <location evidence="1">Cell membrane</location>
        <topology evidence="1">Peripheral membrane protein</topology>
        <orientation evidence="1">Cytoplasmic side</orientation>
    </subcellularLocation>
</comment>
<evidence type="ECO:0000313" key="13">
    <source>
        <dbReference type="Proteomes" id="UP000001700"/>
    </source>
</evidence>